<feature type="region of interest" description="Disordered" evidence="1">
    <location>
        <begin position="23"/>
        <end position="46"/>
    </location>
</feature>
<name>A0AAD6VH78_9AGAR</name>
<evidence type="ECO:0000313" key="2">
    <source>
        <dbReference type="EMBL" id="KAJ7212714.1"/>
    </source>
</evidence>
<accession>A0AAD6VH78</accession>
<keyword evidence="3" id="KW-1185">Reference proteome</keyword>
<dbReference type="EMBL" id="JARJCW010000023">
    <property type="protein sequence ID" value="KAJ7212714.1"/>
    <property type="molecule type" value="Genomic_DNA"/>
</dbReference>
<gene>
    <name evidence="2" type="ORF">GGX14DRAFT_564459</name>
</gene>
<sequence length="94" mass="10258">MATILLLSAADVRPLPEAIFGDPIRQRGGKGTMLKKRPKSGAGAGNPAAVNEGLQLACLCIFRDFFIELVVNGVVERLGVPRRSHEQRLYDTRI</sequence>
<protein>
    <submittedName>
        <fullName evidence="2">Uncharacterized protein</fullName>
    </submittedName>
</protein>
<organism evidence="2 3">
    <name type="scientific">Mycena pura</name>
    <dbReference type="NCBI Taxonomy" id="153505"/>
    <lineage>
        <taxon>Eukaryota</taxon>
        <taxon>Fungi</taxon>
        <taxon>Dikarya</taxon>
        <taxon>Basidiomycota</taxon>
        <taxon>Agaricomycotina</taxon>
        <taxon>Agaricomycetes</taxon>
        <taxon>Agaricomycetidae</taxon>
        <taxon>Agaricales</taxon>
        <taxon>Marasmiineae</taxon>
        <taxon>Mycenaceae</taxon>
        <taxon>Mycena</taxon>
    </lineage>
</organism>
<evidence type="ECO:0000313" key="3">
    <source>
        <dbReference type="Proteomes" id="UP001219525"/>
    </source>
</evidence>
<dbReference type="Proteomes" id="UP001219525">
    <property type="component" value="Unassembled WGS sequence"/>
</dbReference>
<proteinExistence type="predicted"/>
<evidence type="ECO:0000256" key="1">
    <source>
        <dbReference type="SAM" id="MobiDB-lite"/>
    </source>
</evidence>
<comment type="caution">
    <text evidence="2">The sequence shown here is derived from an EMBL/GenBank/DDBJ whole genome shotgun (WGS) entry which is preliminary data.</text>
</comment>
<reference evidence="2" key="1">
    <citation type="submission" date="2023-03" db="EMBL/GenBank/DDBJ databases">
        <title>Massive genome expansion in bonnet fungi (Mycena s.s.) driven by repeated elements and novel gene families across ecological guilds.</title>
        <authorList>
            <consortium name="Lawrence Berkeley National Laboratory"/>
            <person name="Harder C.B."/>
            <person name="Miyauchi S."/>
            <person name="Viragh M."/>
            <person name="Kuo A."/>
            <person name="Thoen E."/>
            <person name="Andreopoulos B."/>
            <person name="Lu D."/>
            <person name="Skrede I."/>
            <person name="Drula E."/>
            <person name="Henrissat B."/>
            <person name="Morin E."/>
            <person name="Kohler A."/>
            <person name="Barry K."/>
            <person name="LaButti K."/>
            <person name="Morin E."/>
            <person name="Salamov A."/>
            <person name="Lipzen A."/>
            <person name="Mereny Z."/>
            <person name="Hegedus B."/>
            <person name="Baldrian P."/>
            <person name="Stursova M."/>
            <person name="Weitz H."/>
            <person name="Taylor A."/>
            <person name="Grigoriev I.V."/>
            <person name="Nagy L.G."/>
            <person name="Martin F."/>
            <person name="Kauserud H."/>
        </authorList>
    </citation>
    <scope>NUCLEOTIDE SEQUENCE</scope>
    <source>
        <strain evidence="2">9144</strain>
    </source>
</reference>
<dbReference type="AlphaFoldDB" id="A0AAD6VH78"/>